<dbReference type="InterPro" id="IPR011051">
    <property type="entry name" value="RmlC_Cupin_sf"/>
</dbReference>
<evidence type="ECO:0000313" key="2">
    <source>
        <dbReference type="EMBL" id="ERK61572.1"/>
    </source>
</evidence>
<dbReference type="InterPro" id="IPR014710">
    <property type="entry name" value="RmlC-like_jellyroll"/>
</dbReference>
<dbReference type="PANTHER" id="PTHR37694">
    <property type="entry name" value="SLR8022 PROTEIN"/>
    <property type="match status" value="1"/>
</dbReference>
<dbReference type="Gene3D" id="2.60.120.10">
    <property type="entry name" value="Jelly Rolls"/>
    <property type="match status" value="1"/>
</dbReference>
<dbReference type="CDD" id="cd02230">
    <property type="entry name" value="cupin_HP0902-like"/>
    <property type="match status" value="1"/>
</dbReference>
<feature type="domain" description="Cupin type-2" evidence="1">
    <location>
        <begin position="44"/>
        <end position="109"/>
    </location>
</feature>
<dbReference type="Pfam" id="PF07883">
    <property type="entry name" value="Cupin_2"/>
    <property type="match status" value="1"/>
</dbReference>
<dbReference type="GeneID" id="95359712"/>
<dbReference type="EMBL" id="ACVN02000048">
    <property type="protein sequence ID" value="ERK61572.1"/>
    <property type="molecule type" value="Genomic_DNA"/>
</dbReference>
<dbReference type="Proteomes" id="UP000017052">
    <property type="component" value="Unassembled WGS sequence"/>
</dbReference>
<organism evidence="2 3">
    <name type="scientific">Propionibacterium acidifaciens F0233</name>
    <dbReference type="NCBI Taxonomy" id="553198"/>
    <lineage>
        <taxon>Bacteria</taxon>
        <taxon>Bacillati</taxon>
        <taxon>Actinomycetota</taxon>
        <taxon>Actinomycetes</taxon>
        <taxon>Propionibacteriales</taxon>
        <taxon>Propionibacteriaceae</taxon>
        <taxon>Propionibacterium</taxon>
    </lineage>
</organism>
<reference evidence="2" key="1">
    <citation type="submission" date="2013-08" db="EMBL/GenBank/DDBJ databases">
        <authorList>
            <person name="Durkin A.S."/>
            <person name="Haft D.R."/>
            <person name="McCorrison J."/>
            <person name="Torralba M."/>
            <person name="Gillis M."/>
            <person name="Haft D.H."/>
            <person name="Methe B."/>
            <person name="Sutton G."/>
            <person name="Nelson K.E."/>
        </authorList>
    </citation>
    <scope>NUCLEOTIDE SEQUENCE [LARGE SCALE GENOMIC DNA]</scope>
    <source>
        <strain evidence="2">F0233</strain>
    </source>
</reference>
<proteinExistence type="predicted"/>
<evidence type="ECO:0000259" key="1">
    <source>
        <dbReference type="Pfam" id="PF07883"/>
    </source>
</evidence>
<name>U2SFX0_9ACTN</name>
<keyword evidence="3" id="KW-1185">Reference proteome</keyword>
<dbReference type="InterPro" id="IPR013096">
    <property type="entry name" value="Cupin_2"/>
</dbReference>
<dbReference type="AlphaFoldDB" id="U2SFX0"/>
<sequence>MGDGQTTRTENVVRTGIVAELPLVAESIVSRILVDNDLLQVTQFTFGAGQTLSEHTSSRAAVVQVLEGELVFRLNGEDNLLRAGDCLYMAPDTPHSVRAETDCRMALVLVDPQG</sequence>
<dbReference type="RefSeq" id="WP_021796490.1">
    <property type="nucleotide sequence ID" value="NZ_ACVN02000048.1"/>
</dbReference>
<accession>U2SFX0</accession>
<dbReference type="PANTHER" id="PTHR37694:SF1">
    <property type="entry name" value="SLR8022 PROTEIN"/>
    <property type="match status" value="1"/>
</dbReference>
<gene>
    <name evidence="2" type="ORF">HMPREF0682_1866</name>
</gene>
<comment type="caution">
    <text evidence="2">The sequence shown here is derived from an EMBL/GenBank/DDBJ whole genome shotgun (WGS) entry which is preliminary data.</text>
</comment>
<protein>
    <submittedName>
        <fullName evidence="2">Cupin domain protein</fullName>
    </submittedName>
</protein>
<dbReference type="SUPFAM" id="SSF51182">
    <property type="entry name" value="RmlC-like cupins"/>
    <property type="match status" value="1"/>
</dbReference>
<evidence type="ECO:0000313" key="3">
    <source>
        <dbReference type="Proteomes" id="UP000017052"/>
    </source>
</evidence>
<dbReference type="OrthoDB" id="1121052at2"/>